<dbReference type="Proteomes" id="UP000075806">
    <property type="component" value="Unassembled WGS sequence"/>
</dbReference>
<accession>A0A162DMR2</accession>
<name>A0A162DMR2_9BACI</name>
<dbReference type="AlphaFoldDB" id="A0A162DMR2"/>
<sequence>MIDLKAALEEDTVNNNEHLRESMALSIEIIYAMLNKDYNFLETISSPKISVNHDSNSFTINNQKEQFLQNIDFSNIKYKLHNLSSINDAIVVVFGENDLDIELKFERDNEYYLLSSFVTH</sequence>
<keyword evidence="2" id="KW-1185">Reference proteome</keyword>
<comment type="caution">
    <text evidence="1">The sequence shown here is derived from an EMBL/GenBank/DDBJ whole genome shotgun (WGS) entry which is preliminary data.</text>
</comment>
<reference evidence="1" key="1">
    <citation type="submission" date="2016-02" db="EMBL/GenBank/DDBJ databases">
        <title>Genome sequence of Bacillus trypoxylicola KCTC 13244(T).</title>
        <authorList>
            <person name="Jeong H."/>
            <person name="Park S.-H."/>
            <person name="Choi S.-K."/>
        </authorList>
    </citation>
    <scope>NUCLEOTIDE SEQUENCE [LARGE SCALE GENOMIC DNA]</scope>
    <source>
        <strain evidence="1">KCTC 13244</strain>
    </source>
</reference>
<dbReference type="EMBL" id="LTAO01000022">
    <property type="protein sequence ID" value="KYG30050.1"/>
    <property type="molecule type" value="Genomic_DNA"/>
</dbReference>
<evidence type="ECO:0000313" key="1">
    <source>
        <dbReference type="EMBL" id="KYG30050.1"/>
    </source>
</evidence>
<proteinExistence type="predicted"/>
<organism evidence="1 2">
    <name type="scientific">Alkalihalobacillus trypoxylicola</name>
    <dbReference type="NCBI Taxonomy" id="519424"/>
    <lineage>
        <taxon>Bacteria</taxon>
        <taxon>Bacillati</taxon>
        <taxon>Bacillota</taxon>
        <taxon>Bacilli</taxon>
        <taxon>Bacillales</taxon>
        <taxon>Bacillaceae</taxon>
        <taxon>Alkalihalobacillus</taxon>
    </lineage>
</organism>
<gene>
    <name evidence="1" type="ORF">AZF04_20105</name>
</gene>
<evidence type="ECO:0000313" key="2">
    <source>
        <dbReference type="Proteomes" id="UP000075806"/>
    </source>
</evidence>
<protein>
    <submittedName>
        <fullName evidence="1">Uncharacterized protein</fullName>
    </submittedName>
</protein>